<dbReference type="Proteomes" id="UP000242381">
    <property type="component" value="Unassembled WGS sequence"/>
</dbReference>
<name>A0A1X0RMP8_RHIZD</name>
<dbReference type="EC" id="2.4.1.16" evidence="2"/>
<dbReference type="InterPro" id="IPR029044">
    <property type="entry name" value="Nucleotide-diphossugar_trans"/>
</dbReference>
<evidence type="ECO:0000256" key="7">
    <source>
        <dbReference type="ARBA" id="ARBA00022989"/>
    </source>
</evidence>
<feature type="compositionally biased region" description="Polar residues" evidence="10">
    <location>
        <begin position="380"/>
        <end position="400"/>
    </location>
</feature>
<feature type="transmembrane region" description="Helical" evidence="11">
    <location>
        <begin position="831"/>
        <end position="852"/>
    </location>
</feature>
<keyword evidence="6 11" id="KW-0812">Transmembrane</keyword>
<keyword evidence="9" id="KW-0325">Glycoprotein</keyword>
<keyword evidence="3" id="KW-1003">Cell membrane</keyword>
<comment type="subcellular location">
    <subcellularLocation>
        <location evidence="1">Cell membrane</location>
        <topology evidence="1">Multi-pass membrane protein</topology>
    </subcellularLocation>
</comment>
<keyword evidence="8 11" id="KW-0472">Membrane</keyword>
<dbReference type="InterPro" id="IPR054295">
    <property type="entry name" value="CHS4-like_dom"/>
</dbReference>
<dbReference type="SUPFAM" id="SSF53448">
    <property type="entry name" value="Nucleotide-diphospho-sugar transferases"/>
    <property type="match status" value="1"/>
</dbReference>
<dbReference type="Pfam" id="PF22997">
    <property type="entry name" value="CHS4"/>
    <property type="match status" value="1"/>
</dbReference>
<organism evidence="13 14">
    <name type="scientific">Rhizopus microsporus</name>
    <dbReference type="NCBI Taxonomy" id="58291"/>
    <lineage>
        <taxon>Eukaryota</taxon>
        <taxon>Fungi</taxon>
        <taxon>Fungi incertae sedis</taxon>
        <taxon>Mucoromycota</taxon>
        <taxon>Mucoromycotina</taxon>
        <taxon>Mucoromycetes</taxon>
        <taxon>Mucorales</taxon>
        <taxon>Mucorineae</taxon>
        <taxon>Rhizopodaceae</taxon>
        <taxon>Rhizopus</taxon>
    </lineage>
</organism>
<dbReference type="GO" id="GO:0004100">
    <property type="term" value="F:chitin synthase activity"/>
    <property type="evidence" value="ECO:0007669"/>
    <property type="project" value="UniProtKB-EC"/>
</dbReference>
<evidence type="ECO:0000313" key="13">
    <source>
        <dbReference type="EMBL" id="ORE13312.1"/>
    </source>
</evidence>
<keyword evidence="5" id="KW-0808">Transferase</keyword>
<dbReference type="OMA" id="TREMPIN"/>
<evidence type="ECO:0000256" key="9">
    <source>
        <dbReference type="ARBA" id="ARBA00023180"/>
    </source>
</evidence>
<dbReference type="CDD" id="cd04190">
    <property type="entry name" value="Chitin_synth_C"/>
    <property type="match status" value="1"/>
</dbReference>
<dbReference type="PANTHER" id="PTHR22914:SF41">
    <property type="entry name" value="CHITIN SYNTHASE 7"/>
    <property type="match status" value="1"/>
</dbReference>
<feature type="region of interest" description="Disordered" evidence="10">
    <location>
        <begin position="1"/>
        <end position="56"/>
    </location>
</feature>
<reference evidence="13 14" key="1">
    <citation type="journal article" date="2016" name="Proc. Natl. Acad. Sci. U.S.A.">
        <title>Lipid metabolic changes in an early divergent fungus govern the establishment of a mutualistic symbiosis with endobacteria.</title>
        <authorList>
            <person name="Lastovetsky O.A."/>
            <person name="Gaspar M.L."/>
            <person name="Mondo S.J."/>
            <person name="LaButti K.M."/>
            <person name="Sandor L."/>
            <person name="Grigoriev I.V."/>
            <person name="Henry S.A."/>
            <person name="Pawlowska T.E."/>
        </authorList>
    </citation>
    <scope>NUCLEOTIDE SEQUENCE [LARGE SCALE GENOMIC DNA]</scope>
    <source>
        <strain evidence="13 14">ATCC 11559</strain>
    </source>
</reference>
<feature type="transmembrane region" description="Helical" evidence="11">
    <location>
        <begin position="807"/>
        <end position="825"/>
    </location>
</feature>
<feature type="region of interest" description="Disordered" evidence="10">
    <location>
        <begin position="377"/>
        <end position="400"/>
    </location>
</feature>
<evidence type="ECO:0000256" key="8">
    <source>
        <dbReference type="ARBA" id="ARBA00023136"/>
    </source>
</evidence>
<dbReference type="VEuPathDB" id="FungiDB:BCV72DRAFT_312338"/>
<feature type="transmembrane region" description="Helical" evidence="11">
    <location>
        <begin position="103"/>
        <end position="121"/>
    </location>
</feature>
<evidence type="ECO:0000256" key="3">
    <source>
        <dbReference type="ARBA" id="ARBA00022475"/>
    </source>
</evidence>
<dbReference type="GO" id="GO:0006031">
    <property type="term" value="P:chitin biosynthetic process"/>
    <property type="evidence" value="ECO:0007669"/>
    <property type="project" value="TreeGrafter"/>
</dbReference>
<feature type="transmembrane region" description="Helical" evidence="11">
    <location>
        <begin position="777"/>
        <end position="795"/>
    </location>
</feature>
<sequence length="930" mass="105315">MTNSHQIGRSKSLSRPERQRQRSTMITREMPINLQHQLEGKRKAQKNSPESPEKISKEPKVLDNWWAWLAYLSTCCFLPCIMRKWFGKTDKDMQQAWREKMTLCYLVALLCGVLAYIIYGLHTNICPPNKEGYPYSDVINGTRKPVERSDIAVFGQLFPLNITQQFMKTQGINLTNDFKGMEIGPLFNVDTQADCLQSKYARMTPCAVTNAQGSSLASKNGTCISLKEFQKYHKSSKYVSFEWEDIQQNNLVMVGNDVLDPAHYVDSESFVINQIIKNSQGNDITYALLYTDQGKKILPCLVARFKVGVATREFGGCIANEIIMNAMFAVIMVIIIIKYSMALLFQWFIARRLITPGGRSNWFLAWRSVRGGNDDPINHPNHTSVYEYSSHGSNESVSNRRLNNTRSDIVNIALYTVMLVTCYSEGEEGLRTTMDSLSNTTYSKDHKIFFVIADGLITGAGEERSTPDILVDMLDVDPSMDNPKPCSYIAVATGERQLNMAKVYAGHYNGVPCIAVIKCGTEEEQRGSKAGNRGKRDSQVILMSFFQRVLLNDRLTELDYEVFWKMTWLMNGVTPDKFETVLMVDADTKVLPDALSYMVAAMANDITIMGLCGETRIANKSETWVTAIQVFEYYISHHYAKAFESLFGMVTCLPGCFSMYRIKTPKHGGWIPILANPDIVLEYNQSIVRTLHEKNLLLLGEDRFLSTLMIRTFPKRQMMFVPQARCRTVVPDTLGVLLSQRRRWINSTVHNLMELVLVSDLCGIACLSMQFSVFVDLIGTLVLPAAIVMSIYLIIQAATSTNPEWQSLGLLLAILFLPAVLIAMTTFKVAYIGWLIIYICALPIWNMLLPLYSFWHFDDFSWGATRVVRGEKTDQGHGDGSGKFDSKRITLKTWQAWEADRKGYRKKKGSSVNVNACTLNVKNINNEQRD</sequence>
<evidence type="ECO:0000256" key="10">
    <source>
        <dbReference type="SAM" id="MobiDB-lite"/>
    </source>
</evidence>
<feature type="compositionally biased region" description="Polar residues" evidence="10">
    <location>
        <begin position="1"/>
        <end position="13"/>
    </location>
</feature>
<accession>A0A1X0RMP8</accession>
<dbReference type="Pfam" id="PF03142">
    <property type="entry name" value="Chitin_synth_2"/>
    <property type="match status" value="1"/>
</dbReference>
<feature type="domain" description="Chitin synthase 4-like" evidence="12">
    <location>
        <begin position="239"/>
        <end position="309"/>
    </location>
</feature>
<evidence type="ECO:0000313" key="14">
    <source>
        <dbReference type="Proteomes" id="UP000242381"/>
    </source>
</evidence>
<evidence type="ECO:0000259" key="12">
    <source>
        <dbReference type="Pfam" id="PF22997"/>
    </source>
</evidence>
<evidence type="ECO:0000256" key="5">
    <source>
        <dbReference type="ARBA" id="ARBA00022679"/>
    </source>
</evidence>
<dbReference type="GO" id="GO:0005886">
    <property type="term" value="C:plasma membrane"/>
    <property type="evidence" value="ECO:0007669"/>
    <property type="project" value="UniProtKB-SubCell"/>
</dbReference>
<evidence type="ECO:0000256" key="2">
    <source>
        <dbReference type="ARBA" id="ARBA00012543"/>
    </source>
</evidence>
<dbReference type="EMBL" id="KV921548">
    <property type="protein sequence ID" value="ORE13312.1"/>
    <property type="molecule type" value="Genomic_DNA"/>
</dbReference>
<evidence type="ECO:0000256" key="4">
    <source>
        <dbReference type="ARBA" id="ARBA00022676"/>
    </source>
</evidence>
<dbReference type="PANTHER" id="PTHR22914">
    <property type="entry name" value="CHITIN SYNTHASE"/>
    <property type="match status" value="1"/>
</dbReference>
<keyword evidence="4" id="KW-0328">Glycosyltransferase</keyword>
<evidence type="ECO:0000256" key="11">
    <source>
        <dbReference type="SAM" id="Phobius"/>
    </source>
</evidence>
<protein>
    <recommendedName>
        <fullName evidence="2">chitin synthase</fullName>
        <ecNumber evidence="2">2.4.1.16</ecNumber>
    </recommendedName>
</protein>
<feature type="transmembrane region" description="Helical" evidence="11">
    <location>
        <begin position="326"/>
        <end position="349"/>
    </location>
</feature>
<feature type="transmembrane region" description="Helical" evidence="11">
    <location>
        <begin position="65"/>
        <end position="82"/>
    </location>
</feature>
<gene>
    <name evidence="13" type="ORF">BCV71DRAFT_278533</name>
</gene>
<proteinExistence type="predicted"/>
<keyword evidence="7 11" id="KW-1133">Transmembrane helix</keyword>
<evidence type="ECO:0000256" key="1">
    <source>
        <dbReference type="ARBA" id="ARBA00004651"/>
    </source>
</evidence>
<dbReference type="GO" id="GO:0030428">
    <property type="term" value="C:cell septum"/>
    <property type="evidence" value="ECO:0007669"/>
    <property type="project" value="TreeGrafter"/>
</dbReference>
<dbReference type="AlphaFoldDB" id="A0A1X0RMP8"/>
<evidence type="ECO:0000256" key="6">
    <source>
        <dbReference type="ARBA" id="ARBA00022692"/>
    </source>
</evidence>
<dbReference type="InterPro" id="IPR004835">
    <property type="entry name" value="Chitin_synth"/>
</dbReference>